<sequence length="1069" mass="121560">MDQQPIAAVEEQASTSGRTVSKNERIAALAKELVPTWIEEGRIRKPPMELTDETYQPIKPKAKFQFCIVCGKHSRFDLRGHLKYCHKDFKEDEVEVVMHMSKGILERVKGTKMDFSRVPEPISEREWDTYKFILQQLQDSGVPIHKAYTREAALQHVAMSAHRQYRDDQLTDQPGPSVQVLAAAPTTDDRPQTFRCPFINRQSLYQIAHDKDYKGGAQIHPHFLKPHNKEAMFDYHNDDYKANVYIQAHPVSEKDEWQKRADLMLKLWRKLTWEQHPILALYRNYLIDKSVLIGMKKVDNAKKAAENPSSLVNRFMLVAMRGRGRVLTIIVCVIIQRHDTMRIDAGERRLRILEKGISDVDYHIKETAYEIKAMKSYNRSVPRKQSTKNPPPIYGEMRAVVDHSAIDSKIEEIMEMFVKNPHNLAHVEYNFVMSAFMLYIMVCNATRNELFYKTICGGMAEVPDQSSGIVKYAHQISEDKFEYYWVQFTQYSNQLTESLVKIAHYPNPKQLKATHSQTTCKSGVFVLDKKSYRWLQHYRKLRAHVVDMKGAHDRLNHEIAPFFVLWKGTALQSLQATLAKFLCAVNCDGMNISCNAVRHVTSTLESTMRQDRAEGGSLEPPNKGMATLLGHTQNVQSRHYVDNYERYIVNAYRLLERLAARETQLHKKKVSAVKKRVNTKGLCRMVEGLSEAEADVVKESDDDDSDLQSEDLQLTDEEYVPSRPIQGEGSARKSPRKKAKISSSQQACLSENSSEGSTVMRRPQLVKKVKTKTLAFWNALKRQNSSDDDESGGEEERRPPATVMPVKKRIIERLFKPRGSGRRHAAPQQAVMATTTLPSTSGLQGSPFEFTDKDAMDCYAPQTREQQTAQKRLSSLMECGASPSLTAEKLLLWVGKQSRPDRCLQLDFSIEMGSYEAYGRSNSVLCPETARTAHPLVAPEGANELNKLLGIAVHYANRRNQSVVLVLKPNDQPFATVVLLGEFIPPGTGQRYHSCVAYIDQNGGRCYPVRFCSTDTPERTLSEQFGNAYLLQFTAESCKTLVALGENLQLKLSDLLNKLHTVHAGRARE</sequence>
<feature type="region of interest" description="Disordered" evidence="1">
    <location>
        <begin position="1"/>
        <end position="20"/>
    </location>
</feature>
<feature type="region of interest" description="Disordered" evidence="1">
    <location>
        <begin position="694"/>
        <end position="764"/>
    </location>
</feature>
<name>A0AAN8G4G0_TRICO</name>
<reference evidence="2 3" key="1">
    <citation type="submission" date="2019-10" db="EMBL/GenBank/DDBJ databases">
        <title>Assembly and Annotation for the nematode Trichostrongylus colubriformis.</title>
        <authorList>
            <person name="Martin J."/>
        </authorList>
    </citation>
    <scope>NUCLEOTIDE SEQUENCE [LARGE SCALE GENOMIC DNA]</scope>
    <source>
        <strain evidence="2">G859</strain>
        <tissue evidence="2">Whole worm</tissue>
    </source>
</reference>
<gene>
    <name evidence="2" type="ORF">GCK32_003581</name>
</gene>
<keyword evidence="3" id="KW-1185">Reference proteome</keyword>
<proteinExistence type="predicted"/>
<feature type="compositionally biased region" description="Acidic residues" evidence="1">
    <location>
        <begin position="694"/>
        <end position="719"/>
    </location>
</feature>
<dbReference type="Proteomes" id="UP001331761">
    <property type="component" value="Unassembled WGS sequence"/>
</dbReference>
<feature type="region of interest" description="Disordered" evidence="1">
    <location>
        <begin position="780"/>
        <end position="801"/>
    </location>
</feature>
<feature type="compositionally biased region" description="Polar residues" evidence="1">
    <location>
        <begin position="741"/>
        <end position="757"/>
    </location>
</feature>
<dbReference type="AlphaFoldDB" id="A0AAN8G4G0"/>
<evidence type="ECO:0000313" key="2">
    <source>
        <dbReference type="EMBL" id="KAK5980608.1"/>
    </source>
</evidence>
<evidence type="ECO:0000256" key="1">
    <source>
        <dbReference type="SAM" id="MobiDB-lite"/>
    </source>
</evidence>
<accession>A0AAN8G4G0</accession>
<comment type="caution">
    <text evidence="2">The sequence shown here is derived from an EMBL/GenBank/DDBJ whole genome shotgun (WGS) entry which is preliminary data.</text>
</comment>
<dbReference type="EMBL" id="WIXE01007223">
    <property type="protein sequence ID" value="KAK5980608.1"/>
    <property type="molecule type" value="Genomic_DNA"/>
</dbReference>
<evidence type="ECO:0000313" key="3">
    <source>
        <dbReference type="Proteomes" id="UP001331761"/>
    </source>
</evidence>
<protein>
    <submittedName>
        <fullName evidence="2">Uncharacterized protein</fullName>
    </submittedName>
</protein>
<organism evidence="2 3">
    <name type="scientific">Trichostrongylus colubriformis</name>
    <name type="common">Black scour worm</name>
    <dbReference type="NCBI Taxonomy" id="6319"/>
    <lineage>
        <taxon>Eukaryota</taxon>
        <taxon>Metazoa</taxon>
        <taxon>Ecdysozoa</taxon>
        <taxon>Nematoda</taxon>
        <taxon>Chromadorea</taxon>
        <taxon>Rhabditida</taxon>
        <taxon>Rhabditina</taxon>
        <taxon>Rhabditomorpha</taxon>
        <taxon>Strongyloidea</taxon>
        <taxon>Trichostrongylidae</taxon>
        <taxon>Trichostrongylus</taxon>
    </lineage>
</organism>